<protein>
    <submittedName>
        <fullName evidence="1">Uncharacterized protein</fullName>
    </submittedName>
</protein>
<reference evidence="1" key="1">
    <citation type="journal article" date="2012" name="ISME J.">
        <title>Roseobacter clade bacteria are abundant in coastal sediments and encode a novel combination of sulfur oxidation genes.</title>
        <authorList>
            <person name="Lenk S."/>
            <person name="Moraru C."/>
            <person name="Hahnke S."/>
            <person name="Arnds J."/>
            <person name="Richter M."/>
            <person name="Kube M."/>
            <person name="Reinhardt R."/>
            <person name="Brinkhoff T."/>
            <person name="Harder J."/>
            <person name="Amann R."/>
            <person name="Mussmann M."/>
        </authorList>
    </citation>
    <scope>NUCLEOTIDE SEQUENCE</scope>
</reference>
<organism evidence="1">
    <name type="scientific">uncultured bacterium ws138B4</name>
    <dbReference type="NCBI Taxonomy" id="1131827"/>
    <lineage>
        <taxon>Bacteria</taxon>
        <taxon>environmental samples</taxon>
    </lineage>
</organism>
<accession>I1X4N4</accession>
<dbReference type="AlphaFoldDB" id="I1X4N4"/>
<sequence length="126" mass="14168">MADLFTITAPLMIRYPDDTKHVMVHCFPHPDGLVYFRTFWDQLPETEGVRLLTGELRGEGPWKVGDAVITLLGCQGTHPRQAAEYADWQLHLEQTGPGYPSRSQLQDKARVLHNDAGADLVRDDLA</sequence>
<name>I1X4N4_9BACT</name>
<dbReference type="EMBL" id="JQ256782">
    <property type="protein sequence ID" value="AFI78459.1"/>
    <property type="molecule type" value="Genomic_DNA"/>
</dbReference>
<proteinExistence type="predicted"/>
<gene>
    <name evidence="1" type="ORF">ws138B4_0018</name>
</gene>
<evidence type="ECO:0000313" key="1">
    <source>
        <dbReference type="EMBL" id="AFI78459.1"/>
    </source>
</evidence>